<dbReference type="FunFam" id="3.30.420.80:FF:000002">
    <property type="entry name" value="40S ribosomal protein S14"/>
    <property type="match status" value="1"/>
</dbReference>
<keyword evidence="5" id="KW-1133">Transmembrane helix</keyword>
<dbReference type="InterPro" id="IPR000582">
    <property type="entry name" value="Acyl-CoA-binding_protein"/>
</dbReference>
<evidence type="ECO:0000313" key="8">
    <source>
        <dbReference type="Proteomes" id="UP001165289"/>
    </source>
</evidence>
<evidence type="ECO:0000313" key="7">
    <source>
        <dbReference type="EMBL" id="KAI6657944.1"/>
    </source>
</evidence>
<dbReference type="Pfam" id="PF00411">
    <property type="entry name" value="Ribosomal_S11"/>
    <property type="match status" value="1"/>
</dbReference>
<dbReference type="GO" id="GO:0000062">
    <property type="term" value="F:fatty-acyl-CoA binding"/>
    <property type="evidence" value="ECO:0007669"/>
    <property type="project" value="InterPro"/>
</dbReference>
<evidence type="ECO:0000256" key="2">
    <source>
        <dbReference type="ARBA" id="ARBA00022980"/>
    </source>
</evidence>
<dbReference type="GO" id="GO:0003735">
    <property type="term" value="F:structural constituent of ribosome"/>
    <property type="evidence" value="ECO:0007669"/>
    <property type="project" value="InterPro"/>
</dbReference>
<keyword evidence="5" id="KW-0472">Membrane</keyword>
<evidence type="ECO:0000259" key="6">
    <source>
        <dbReference type="PROSITE" id="PS51228"/>
    </source>
</evidence>
<dbReference type="AlphaFoldDB" id="A0AAV7K9W8"/>
<keyword evidence="3" id="KW-0687">Ribonucleoprotein</keyword>
<name>A0AAV7K9W8_9METZ</name>
<dbReference type="SUPFAM" id="SSF53137">
    <property type="entry name" value="Translational machinery components"/>
    <property type="match status" value="1"/>
</dbReference>
<keyword evidence="8" id="KW-1185">Reference proteome</keyword>
<dbReference type="InterPro" id="IPR035984">
    <property type="entry name" value="Acyl-CoA-binding_sf"/>
</dbReference>
<reference evidence="7 8" key="1">
    <citation type="journal article" date="2023" name="BMC Biol.">
        <title>The compact genome of the sponge Oopsacas minuta (Hexactinellida) is lacking key metazoan core genes.</title>
        <authorList>
            <person name="Santini S."/>
            <person name="Schenkelaars Q."/>
            <person name="Jourda C."/>
            <person name="Duchesne M."/>
            <person name="Belahbib H."/>
            <person name="Rocher C."/>
            <person name="Selva M."/>
            <person name="Riesgo A."/>
            <person name="Vervoort M."/>
            <person name="Leys S.P."/>
            <person name="Kodjabachian L."/>
            <person name="Le Bivic A."/>
            <person name="Borchiellini C."/>
            <person name="Claverie J.M."/>
            <person name="Renard E."/>
        </authorList>
    </citation>
    <scope>NUCLEOTIDE SEQUENCE [LARGE SCALE GENOMIC DNA]</scope>
    <source>
        <strain evidence="7">SPO-2</strain>
    </source>
</reference>
<evidence type="ECO:0000256" key="3">
    <source>
        <dbReference type="ARBA" id="ARBA00023274"/>
    </source>
</evidence>
<sequence>MARRAGRSQKQEEVAQLAVIGGDGKEVFGVCHIFASFNDTFVHVTDLSGRETISRITGGMKVKTDRDEASPYAAMLAAQDVAERCKVVGVTALHIKLRATGGNRTKTPGPGAQSALRALARNGMKIGRIEDVTPIPSDSTRRKGGRRGRRLYTQYMAEYSLLSVPRDIEDRFNIAARWIRSLPKDGHIQPSNERKLVFYGLYKRITIGENKTTAPSYFNMVARAKWEAWTRANVMPRDRAMQLYLTELCRMIEEIPDRTEEVNEMLVKLKGPSIEGSDMGKLDEGDGKEVFWDANLVDQNQNEDTFHHIHAPSISQVQSDSLPSSDNHNSDASSLSDTRNNPAIPPTIQNVHDLTQLISVLSRIEREMTAIVNSLNNLKDSITAANNIVSIFSLQTLLYSVLVVWPFIVFYVLKRGGWLK</sequence>
<feature type="transmembrane region" description="Helical" evidence="5">
    <location>
        <begin position="388"/>
        <end position="413"/>
    </location>
</feature>
<dbReference type="Pfam" id="PF00887">
    <property type="entry name" value="ACBP"/>
    <property type="match status" value="1"/>
</dbReference>
<accession>A0AAV7K9W8</accession>
<evidence type="ECO:0000256" key="5">
    <source>
        <dbReference type="SAM" id="Phobius"/>
    </source>
</evidence>
<dbReference type="InterPro" id="IPR014352">
    <property type="entry name" value="FERM/acyl-CoA-bd_prot_sf"/>
</dbReference>
<dbReference type="Gene3D" id="1.20.80.10">
    <property type="match status" value="1"/>
</dbReference>
<organism evidence="7 8">
    <name type="scientific">Oopsacas minuta</name>
    <dbReference type="NCBI Taxonomy" id="111878"/>
    <lineage>
        <taxon>Eukaryota</taxon>
        <taxon>Metazoa</taxon>
        <taxon>Porifera</taxon>
        <taxon>Hexactinellida</taxon>
        <taxon>Hexasterophora</taxon>
        <taxon>Lyssacinosida</taxon>
        <taxon>Leucopsacidae</taxon>
        <taxon>Oopsacas</taxon>
    </lineage>
</organism>
<dbReference type="PRINTS" id="PR00689">
    <property type="entry name" value="ACOABINDINGP"/>
</dbReference>
<gene>
    <name evidence="7" type="ORF">LOD99_15661</name>
</gene>
<dbReference type="HAMAP" id="MF_01310">
    <property type="entry name" value="Ribosomal_uS11"/>
    <property type="match status" value="1"/>
</dbReference>
<dbReference type="Proteomes" id="UP001165289">
    <property type="component" value="Unassembled WGS sequence"/>
</dbReference>
<dbReference type="InterPro" id="IPR001971">
    <property type="entry name" value="Ribosomal_uS11"/>
</dbReference>
<feature type="domain" description="ACB" evidence="6">
    <location>
        <begin position="168"/>
        <end position="257"/>
    </location>
</feature>
<dbReference type="InterPro" id="IPR036967">
    <property type="entry name" value="Ribosomal_uS11_sf"/>
</dbReference>
<dbReference type="PROSITE" id="PS51228">
    <property type="entry name" value="ACB_2"/>
    <property type="match status" value="1"/>
</dbReference>
<dbReference type="GO" id="GO:1990904">
    <property type="term" value="C:ribonucleoprotein complex"/>
    <property type="evidence" value="ECO:0007669"/>
    <property type="project" value="UniProtKB-KW"/>
</dbReference>
<keyword evidence="5" id="KW-0812">Transmembrane</keyword>
<feature type="region of interest" description="Disordered" evidence="4">
    <location>
        <begin position="317"/>
        <end position="347"/>
    </location>
</feature>
<keyword evidence="2 7" id="KW-0689">Ribosomal protein</keyword>
<dbReference type="GO" id="GO:0005840">
    <property type="term" value="C:ribosome"/>
    <property type="evidence" value="ECO:0007669"/>
    <property type="project" value="UniProtKB-KW"/>
</dbReference>
<comment type="caution">
    <text evidence="7">The sequence shown here is derived from an EMBL/GenBank/DDBJ whole genome shotgun (WGS) entry which is preliminary data.</text>
</comment>
<dbReference type="GO" id="GO:0006412">
    <property type="term" value="P:translation"/>
    <property type="evidence" value="ECO:0007669"/>
    <property type="project" value="InterPro"/>
</dbReference>
<dbReference type="EMBL" id="JAKMXF010000110">
    <property type="protein sequence ID" value="KAI6657944.1"/>
    <property type="molecule type" value="Genomic_DNA"/>
</dbReference>
<dbReference type="PANTHER" id="PTHR11759">
    <property type="entry name" value="40S RIBOSOMAL PROTEIN S14/30S RIBOSOMAL PROTEIN S11"/>
    <property type="match status" value="1"/>
</dbReference>
<comment type="similarity">
    <text evidence="1">Belongs to the universal ribosomal protein uS11 family.</text>
</comment>
<evidence type="ECO:0000256" key="1">
    <source>
        <dbReference type="ARBA" id="ARBA00006194"/>
    </source>
</evidence>
<dbReference type="SUPFAM" id="SSF47027">
    <property type="entry name" value="Acyl-CoA binding protein"/>
    <property type="match status" value="1"/>
</dbReference>
<protein>
    <submittedName>
        <fullName evidence="7">Ribosomal protein S14</fullName>
    </submittedName>
</protein>
<dbReference type="NCBIfam" id="NF007176">
    <property type="entry name" value="PRK09607.1"/>
    <property type="match status" value="1"/>
</dbReference>
<evidence type="ECO:0000256" key="4">
    <source>
        <dbReference type="SAM" id="MobiDB-lite"/>
    </source>
</evidence>
<dbReference type="Gene3D" id="3.30.420.80">
    <property type="entry name" value="Ribosomal protein S11"/>
    <property type="match status" value="1"/>
</dbReference>
<proteinExistence type="inferred from homology"/>